<name>A0AAW0G746_9APHY</name>
<keyword evidence="2" id="KW-1185">Reference proteome</keyword>
<evidence type="ECO:0000313" key="1">
    <source>
        <dbReference type="EMBL" id="KAK7688237.1"/>
    </source>
</evidence>
<protein>
    <submittedName>
        <fullName evidence="1">Uncharacterized protein</fullName>
    </submittedName>
</protein>
<dbReference type="EMBL" id="JASBNA010000011">
    <property type="protein sequence ID" value="KAK7688237.1"/>
    <property type="molecule type" value="Genomic_DNA"/>
</dbReference>
<reference evidence="1 2" key="1">
    <citation type="submission" date="2022-09" db="EMBL/GenBank/DDBJ databases">
        <authorList>
            <person name="Palmer J.M."/>
        </authorList>
    </citation>
    <scope>NUCLEOTIDE SEQUENCE [LARGE SCALE GENOMIC DNA]</scope>
    <source>
        <strain evidence="1 2">DSM 7382</strain>
    </source>
</reference>
<evidence type="ECO:0000313" key="2">
    <source>
        <dbReference type="Proteomes" id="UP001385951"/>
    </source>
</evidence>
<dbReference type="AlphaFoldDB" id="A0AAW0G746"/>
<dbReference type="Proteomes" id="UP001385951">
    <property type="component" value="Unassembled WGS sequence"/>
</dbReference>
<sequence>MHHRMTSFSSSHNLRVGSLSSTHTRRIMFTTRFVSMTVAAALLFVGQASAGSNIPREASIAPDPVSACDNHFIGEVCNFFTGAPGNSPFVAGLCFEVGGTLTCVA</sequence>
<proteinExistence type="predicted"/>
<accession>A0AAW0G746</accession>
<gene>
    <name evidence="1" type="ORF">QCA50_008607</name>
</gene>
<comment type="caution">
    <text evidence="1">The sequence shown here is derived from an EMBL/GenBank/DDBJ whole genome shotgun (WGS) entry which is preliminary data.</text>
</comment>
<organism evidence="1 2">
    <name type="scientific">Cerrena zonata</name>
    <dbReference type="NCBI Taxonomy" id="2478898"/>
    <lineage>
        <taxon>Eukaryota</taxon>
        <taxon>Fungi</taxon>
        <taxon>Dikarya</taxon>
        <taxon>Basidiomycota</taxon>
        <taxon>Agaricomycotina</taxon>
        <taxon>Agaricomycetes</taxon>
        <taxon>Polyporales</taxon>
        <taxon>Cerrenaceae</taxon>
        <taxon>Cerrena</taxon>
    </lineage>
</organism>